<gene>
    <name evidence="15" type="ORF">AVDCRST_MAG25-1975</name>
</gene>
<dbReference type="InterPro" id="IPR046887">
    <property type="entry name" value="RsmE_PUA-like"/>
</dbReference>
<dbReference type="NCBIfam" id="TIGR00046">
    <property type="entry name" value="RsmE family RNA methyltransferase"/>
    <property type="match status" value="1"/>
</dbReference>
<protein>
    <recommendedName>
        <fullName evidence="4 12">Ribosomal RNA small subunit methyltransferase E</fullName>
        <ecNumber evidence="3 12">2.1.1.193</ecNumber>
    </recommendedName>
</protein>
<name>A0A6J4RCG8_9ACTN</name>
<dbReference type="InterPro" id="IPR006700">
    <property type="entry name" value="RsmE"/>
</dbReference>
<dbReference type="GO" id="GO:0070475">
    <property type="term" value="P:rRNA base methylation"/>
    <property type="evidence" value="ECO:0007669"/>
    <property type="project" value="TreeGrafter"/>
</dbReference>
<evidence type="ECO:0000256" key="3">
    <source>
        <dbReference type="ARBA" id="ARBA00012328"/>
    </source>
</evidence>
<evidence type="ECO:0000256" key="6">
    <source>
        <dbReference type="ARBA" id="ARBA00022552"/>
    </source>
</evidence>
<dbReference type="InterPro" id="IPR015947">
    <property type="entry name" value="PUA-like_sf"/>
</dbReference>
<comment type="similarity">
    <text evidence="2 12">Belongs to the RNA methyltransferase RsmE family.</text>
</comment>
<evidence type="ECO:0000256" key="9">
    <source>
        <dbReference type="ARBA" id="ARBA00022691"/>
    </source>
</evidence>
<dbReference type="AlphaFoldDB" id="A0A6J4RCG8"/>
<evidence type="ECO:0000259" key="14">
    <source>
        <dbReference type="Pfam" id="PF20260"/>
    </source>
</evidence>
<dbReference type="SUPFAM" id="SSF88697">
    <property type="entry name" value="PUA domain-like"/>
    <property type="match status" value="1"/>
</dbReference>
<comment type="catalytic activity">
    <reaction evidence="11 12">
        <text>uridine(1498) in 16S rRNA + S-adenosyl-L-methionine = N(3)-methyluridine(1498) in 16S rRNA + S-adenosyl-L-homocysteine + H(+)</text>
        <dbReference type="Rhea" id="RHEA:42920"/>
        <dbReference type="Rhea" id="RHEA-COMP:10283"/>
        <dbReference type="Rhea" id="RHEA-COMP:10284"/>
        <dbReference type="ChEBI" id="CHEBI:15378"/>
        <dbReference type="ChEBI" id="CHEBI:57856"/>
        <dbReference type="ChEBI" id="CHEBI:59789"/>
        <dbReference type="ChEBI" id="CHEBI:65315"/>
        <dbReference type="ChEBI" id="CHEBI:74502"/>
        <dbReference type="EC" id="2.1.1.193"/>
    </reaction>
</comment>
<evidence type="ECO:0000256" key="4">
    <source>
        <dbReference type="ARBA" id="ARBA00013673"/>
    </source>
</evidence>
<comment type="function">
    <text evidence="10 12">Specifically methylates the N3 position of the uracil ring of uridine 1498 (m3U1498) in 16S rRNA. Acts on the fully assembled 30S ribosomal subunit.</text>
</comment>
<dbReference type="Pfam" id="PF20260">
    <property type="entry name" value="PUA_4"/>
    <property type="match status" value="1"/>
</dbReference>
<evidence type="ECO:0000256" key="10">
    <source>
        <dbReference type="ARBA" id="ARBA00025699"/>
    </source>
</evidence>
<proteinExistence type="inferred from homology"/>
<dbReference type="Gene3D" id="3.40.1280.10">
    <property type="match status" value="1"/>
</dbReference>
<accession>A0A6J4RCG8</accession>
<evidence type="ECO:0000256" key="1">
    <source>
        <dbReference type="ARBA" id="ARBA00004496"/>
    </source>
</evidence>
<evidence type="ECO:0000259" key="13">
    <source>
        <dbReference type="Pfam" id="PF04452"/>
    </source>
</evidence>
<evidence type="ECO:0000256" key="2">
    <source>
        <dbReference type="ARBA" id="ARBA00005528"/>
    </source>
</evidence>
<sequence length="247" mass="25969">MSVRTRVFSDMRLSPGDRLRLPDEEGHHLFKVLRARAGETIEVVDGAGRLFLAELTEGREAAVSEERPAPEDGGGVTLYQAVPKGRHMDLVVEKATELGVGAIVPLATDHGVVRLDRGDGKVERWRRVALAAARQSQRLRIPEVREVVPFAGAVEEAGAAGVLLHNGPDLSPLEEGLTSGPVSLFVGPEGGFGSGELALAVEKGVRLASLGPFRLRSETAGMVAVARACAALDGAKEGSAGRFEGGL</sequence>
<dbReference type="GO" id="GO:0070042">
    <property type="term" value="F:rRNA (uridine-N3-)-methyltransferase activity"/>
    <property type="evidence" value="ECO:0007669"/>
    <property type="project" value="TreeGrafter"/>
</dbReference>
<dbReference type="InterPro" id="IPR046886">
    <property type="entry name" value="RsmE_MTase_dom"/>
</dbReference>
<evidence type="ECO:0000256" key="7">
    <source>
        <dbReference type="ARBA" id="ARBA00022603"/>
    </source>
</evidence>
<evidence type="ECO:0000256" key="12">
    <source>
        <dbReference type="PIRNR" id="PIRNR015601"/>
    </source>
</evidence>
<evidence type="ECO:0000313" key="15">
    <source>
        <dbReference type="EMBL" id="CAA9470164.1"/>
    </source>
</evidence>
<evidence type="ECO:0000256" key="8">
    <source>
        <dbReference type="ARBA" id="ARBA00022679"/>
    </source>
</evidence>
<keyword evidence="7 12" id="KW-0489">Methyltransferase</keyword>
<feature type="domain" description="Ribosomal RNA small subunit methyltransferase E methyltransferase" evidence="13">
    <location>
        <begin position="76"/>
        <end position="227"/>
    </location>
</feature>
<dbReference type="GO" id="GO:0005737">
    <property type="term" value="C:cytoplasm"/>
    <property type="evidence" value="ECO:0007669"/>
    <property type="project" value="UniProtKB-SubCell"/>
</dbReference>
<keyword evidence="5 12" id="KW-0963">Cytoplasm</keyword>
<evidence type="ECO:0000256" key="5">
    <source>
        <dbReference type="ARBA" id="ARBA00022490"/>
    </source>
</evidence>
<dbReference type="EMBL" id="CADCVI010000122">
    <property type="protein sequence ID" value="CAA9470164.1"/>
    <property type="molecule type" value="Genomic_DNA"/>
</dbReference>
<comment type="subcellular location">
    <subcellularLocation>
        <location evidence="1 12">Cytoplasm</location>
    </subcellularLocation>
</comment>
<dbReference type="CDD" id="cd18084">
    <property type="entry name" value="RsmE-like"/>
    <property type="match status" value="1"/>
</dbReference>
<evidence type="ECO:0000256" key="11">
    <source>
        <dbReference type="ARBA" id="ARBA00047944"/>
    </source>
</evidence>
<keyword evidence="6 12" id="KW-0698">rRNA processing</keyword>
<dbReference type="InterPro" id="IPR029026">
    <property type="entry name" value="tRNA_m1G_MTases_N"/>
</dbReference>
<dbReference type="InterPro" id="IPR029028">
    <property type="entry name" value="Alpha/beta_knot_MTases"/>
</dbReference>
<organism evidence="15">
    <name type="scientific">uncultured Rubrobacteraceae bacterium</name>
    <dbReference type="NCBI Taxonomy" id="349277"/>
    <lineage>
        <taxon>Bacteria</taxon>
        <taxon>Bacillati</taxon>
        <taxon>Actinomycetota</taxon>
        <taxon>Rubrobacteria</taxon>
        <taxon>Rubrobacterales</taxon>
        <taxon>Rubrobacteraceae</taxon>
        <taxon>environmental samples</taxon>
    </lineage>
</organism>
<dbReference type="PANTHER" id="PTHR30027">
    <property type="entry name" value="RIBOSOMAL RNA SMALL SUBUNIT METHYLTRANSFERASE E"/>
    <property type="match status" value="1"/>
</dbReference>
<dbReference type="SUPFAM" id="SSF75217">
    <property type="entry name" value="alpha/beta knot"/>
    <property type="match status" value="1"/>
</dbReference>
<keyword evidence="9 12" id="KW-0949">S-adenosyl-L-methionine</keyword>
<keyword evidence="8 12" id="KW-0808">Transferase</keyword>
<feature type="domain" description="Ribosomal RNA small subunit methyltransferase E PUA-like" evidence="14">
    <location>
        <begin position="21"/>
        <end position="60"/>
    </location>
</feature>
<reference evidence="15" key="1">
    <citation type="submission" date="2020-02" db="EMBL/GenBank/DDBJ databases">
        <authorList>
            <person name="Meier V. D."/>
        </authorList>
    </citation>
    <scope>NUCLEOTIDE SEQUENCE</scope>
    <source>
        <strain evidence="15">AVDCRST_MAG25</strain>
    </source>
</reference>
<dbReference type="PIRSF" id="PIRSF015601">
    <property type="entry name" value="MTase_slr0722"/>
    <property type="match status" value="1"/>
</dbReference>
<dbReference type="PANTHER" id="PTHR30027:SF3">
    <property type="entry name" value="16S RRNA (URACIL(1498)-N(3))-METHYLTRANSFERASE"/>
    <property type="match status" value="1"/>
</dbReference>
<dbReference type="EC" id="2.1.1.193" evidence="3 12"/>
<dbReference type="Pfam" id="PF04452">
    <property type="entry name" value="Methyltrans_RNA"/>
    <property type="match status" value="1"/>
</dbReference>